<accession>A0AAP2ZAD0</accession>
<dbReference type="InterPro" id="IPR006311">
    <property type="entry name" value="TAT_signal"/>
</dbReference>
<dbReference type="InterPro" id="IPR050904">
    <property type="entry name" value="Adhesion/Biosynth-related"/>
</dbReference>
<protein>
    <submittedName>
        <fullName evidence="2">Fasciclin domain-containing protein</fullName>
    </submittedName>
</protein>
<comment type="caution">
    <text evidence="2">The sequence shown here is derived from an EMBL/GenBank/DDBJ whole genome shotgun (WGS) entry which is preliminary data.</text>
</comment>
<dbReference type="PANTHER" id="PTHR10900">
    <property type="entry name" value="PERIOSTIN-RELATED"/>
    <property type="match status" value="1"/>
</dbReference>
<dbReference type="GO" id="GO:0005615">
    <property type="term" value="C:extracellular space"/>
    <property type="evidence" value="ECO:0007669"/>
    <property type="project" value="TreeGrafter"/>
</dbReference>
<dbReference type="EMBL" id="JAOPJZ010000019">
    <property type="protein sequence ID" value="MCU4753632.1"/>
    <property type="molecule type" value="Genomic_DNA"/>
</dbReference>
<sequence length="175" mass="18207">MGTNPMKYPNRRKILKTLGGTGVLLATGAGTATATGRRGASGDDTLVDVAVAAGDFDILVAAVQEAGLVDALSGKRQLTVFAPTDEAFEALAEELDVEVEDLLNLDDLADILLYHVTPGRRYSESVVNAPRLPTLNGAKIDVDGTVLNDGQAEIVATDIEASNGVIHVIDGVLLP</sequence>
<proteinExistence type="predicted"/>
<gene>
    <name evidence="2" type="ORF">OB919_16835</name>
</gene>
<dbReference type="Proteomes" id="UP001321047">
    <property type="component" value="Unassembled WGS sequence"/>
</dbReference>
<dbReference type="InterPro" id="IPR036378">
    <property type="entry name" value="FAS1_dom_sf"/>
</dbReference>
<dbReference type="SMART" id="SM00554">
    <property type="entry name" value="FAS1"/>
    <property type="match status" value="1"/>
</dbReference>
<feature type="domain" description="FAS1" evidence="1">
    <location>
        <begin position="43"/>
        <end position="173"/>
    </location>
</feature>
<dbReference type="PROSITE" id="PS51318">
    <property type="entry name" value="TAT"/>
    <property type="match status" value="1"/>
</dbReference>
<dbReference type="FunFam" id="2.30.180.10:FF:000032">
    <property type="entry name" value="Fasciclin domain-containing protein, putative"/>
    <property type="match status" value="1"/>
</dbReference>
<dbReference type="InterPro" id="IPR000782">
    <property type="entry name" value="FAS1_domain"/>
</dbReference>
<evidence type="ECO:0000259" key="1">
    <source>
        <dbReference type="PROSITE" id="PS50213"/>
    </source>
</evidence>
<dbReference type="SUPFAM" id="SSF82153">
    <property type="entry name" value="FAS1 domain"/>
    <property type="match status" value="1"/>
</dbReference>
<evidence type="ECO:0000313" key="3">
    <source>
        <dbReference type="Proteomes" id="UP001321047"/>
    </source>
</evidence>
<dbReference type="Gene3D" id="2.30.180.10">
    <property type="entry name" value="FAS1 domain"/>
    <property type="match status" value="1"/>
</dbReference>
<dbReference type="PROSITE" id="PS50213">
    <property type="entry name" value="FAS1"/>
    <property type="match status" value="1"/>
</dbReference>
<evidence type="ECO:0000313" key="2">
    <source>
        <dbReference type="EMBL" id="MCU4753632.1"/>
    </source>
</evidence>
<name>A0AAP2ZAD0_9EURY</name>
<keyword evidence="3" id="KW-1185">Reference proteome</keyword>
<dbReference type="Pfam" id="PF02469">
    <property type="entry name" value="Fasciclin"/>
    <property type="match status" value="1"/>
</dbReference>
<reference evidence="2 3" key="1">
    <citation type="submission" date="2022-09" db="EMBL/GenBank/DDBJ databases">
        <title>Enrichment on poylsaccharides allowed isolation of novel metabolic and taxonomic groups of Haloarchaea.</title>
        <authorList>
            <person name="Sorokin D.Y."/>
            <person name="Elcheninov A.G."/>
            <person name="Khizhniak T.V."/>
            <person name="Kolganova T.V."/>
            <person name="Kublanov I.V."/>
        </authorList>
    </citation>
    <scope>NUCLEOTIDE SEQUENCE [LARGE SCALE GENOMIC DNA]</scope>
    <source>
        <strain evidence="2 3">AArc-curdl1</strain>
    </source>
</reference>
<dbReference type="RefSeq" id="WP_342809942.1">
    <property type="nucleotide sequence ID" value="NZ_JAOPJZ010000019.1"/>
</dbReference>
<organism evidence="2 3">
    <name type="scientific">Natronosalvus hydrolyticus</name>
    <dbReference type="NCBI Taxonomy" id="2979988"/>
    <lineage>
        <taxon>Archaea</taxon>
        <taxon>Methanobacteriati</taxon>
        <taxon>Methanobacteriota</taxon>
        <taxon>Stenosarchaea group</taxon>
        <taxon>Halobacteria</taxon>
        <taxon>Halobacteriales</taxon>
        <taxon>Natrialbaceae</taxon>
        <taxon>Natronosalvus</taxon>
    </lineage>
</organism>
<dbReference type="AlphaFoldDB" id="A0AAP2ZAD0"/>
<dbReference type="PANTHER" id="PTHR10900:SF77">
    <property type="entry name" value="FI19380P1"/>
    <property type="match status" value="1"/>
</dbReference>